<dbReference type="AlphaFoldDB" id="A0AA86RTT9"/>
<protein>
    <submittedName>
        <fullName evidence="3">Hypothetical_protein</fullName>
    </submittedName>
</protein>
<organism evidence="2">
    <name type="scientific">Hexamita inflata</name>
    <dbReference type="NCBI Taxonomy" id="28002"/>
    <lineage>
        <taxon>Eukaryota</taxon>
        <taxon>Metamonada</taxon>
        <taxon>Diplomonadida</taxon>
        <taxon>Hexamitidae</taxon>
        <taxon>Hexamitinae</taxon>
        <taxon>Hexamita</taxon>
    </lineage>
</organism>
<evidence type="ECO:0000313" key="2">
    <source>
        <dbReference type="EMBL" id="CAI9972410.1"/>
    </source>
</evidence>
<evidence type="ECO:0000313" key="1">
    <source>
        <dbReference type="EMBL" id="CAI9934808.1"/>
    </source>
</evidence>
<gene>
    <name evidence="1" type="ORF">HINF_LOCUS22453</name>
    <name evidence="3" type="ORF">HINF_LOCUS59291</name>
    <name evidence="4" type="ORF">HINF_LOCUS59980</name>
    <name evidence="2" type="ORF">HINF_LOCUS60055</name>
</gene>
<sequence length="292" mass="30880">MNQNFGQVSALIVGIQNSLNWSINDILVSNSTISSTNKGGLICGVVLNNGSILQIQIIQSNISLNSMNQAVYCGGLLGWIKKNANTTIQNVKFIASNVSGISQQLDTHAGAIVGEQWNNASLTIMNTITNSIVVFVQSSQRVSFLGGIIGTSYFNSIFQSIQMLNSSICSFGNLNIFQGGVIAYQTSSSNVSIFDVQSNYSYISGSSNQSISSGGIVGYALQTNILISSVTINNFTILCIGQTINSKLITSFSASGPGTIKLVNSKSLGTNIINNDILNNCILTNITTINGC</sequence>
<proteinExistence type="predicted"/>
<reference evidence="3 5" key="2">
    <citation type="submission" date="2024-07" db="EMBL/GenBank/DDBJ databases">
        <authorList>
            <person name="Akdeniz Z."/>
        </authorList>
    </citation>
    <scope>NUCLEOTIDE SEQUENCE [LARGE SCALE GENOMIC DNA]</scope>
</reference>
<keyword evidence="5" id="KW-1185">Reference proteome</keyword>
<dbReference type="EMBL" id="CATOUU010000589">
    <property type="protein sequence ID" value="CAI9934808.1"/>
    <property type="molecule type" value="Genomic_DNA"/>
</dbReference>
<dbReference type="EMBL" id="CAXDID020000339">
    <property type="protein sequence ID" value="CAL6079244.1"/>
    <property type="molecule type" value="Genomic_DNA"/>
</dbReference>
<dbReference type="EMBL" id="CAXDID020000348">
    <property type="protein sequence ID" value="CAL6080679.1"/>
    <property type="molecule type" value="Genomic_DNA"/>
</dbReference>
<comment type="caution">
    <text evidence="2">The sequence shown here is derived from an EMBL/GenBank/DDBJ whole genome shotgun (WGS) entry which is preliminary data.</text>
</comment>
<evidence type="ECO:0000313" key="5">
    <source>
        <dbReference type="Proteomes" id="UP001642409"/>
    </source>
</evidence>
<dbReference type="EMBL" id="CATOUU010001109">
    <property type="protein sequence ID" value="CAI9972410.1"/>
    <property type="molecule type" value="Genomic_DNA"/>
</dbReference>
<name>A0AA86RTT9_9EUKA</name>
<accession>A0AA86RTT9</accession>
<reference evidence="2" key="1">
    <citation type="submission" date="2023-06" db="EMBL/GenBank/DDBJ databases">
        <authorList>
            <person name="Kurt Z."/>
        </authorList>
    </citation>
    <scope>NUCLEOTIDE SEQUENCE</scope>
</reference>
<evidence type="ECO:0000313" key="3">
    <source>
        <dbReference type="EMBL" id="CAL6079244.1"/>
    </source>
</evidence>
<dbReference type="Gene3D" id="2.160.20.110">
    <property type="match status" value="1"/>
</dbReference>
<dbReference type="Proteomes" id="UP001642409">
    <property type="component" value="Unassembled WGS sequence"/>
</dbReference>
<evidence type="ECO:0000313" key="4">
    <source>
        <dbReference type="EMBL" id="CAL6080679.1"/>
    </source>
</evidence>